<comment type="caution">
    <text evidence="3">The sequence shown here is derived from an EMBL/GenBank/DDBJ whole genome shotgun (WGS) entry which is preliminary data.</text>
</comment>
<evidence type="ECO:0000313" key="4">
    <source>
        <dbReference type="Proteomes" id="UP001085076"/>
    </source>
</evidence>
<dbReference type="Proteomes" id="UP001085076">
    <property type="component" value="Miscellaneous, Linkage group lg03"/>
</dbReference>
<sequence>MASSLSLKCLSSLLVVVLFMCASSCMSNPDAVGIVAKALTCFNDHYKVYSKCEEAYRLTAGGNINVPPEEADVYCGGPCLGETKLVLNCLDDVLYNFKFYNGASIQDIRHTIATGCGYSAKRGDFSVGEHLEGDPYGDFYDEGNKIAMPKSILLLYSFFLPLWAYYYF</sequence>
<dbReference type="AlphaFoldDB" id="A0A9D5HKI4"/>
<keyword evidence="4" id="KW-1185">Reference proteome</keyword>
<gene>
    <name evidence="3" type="ORF">J5N97_015353</name>
</gene>
<reference evidence="3" key="1">
    <citation type="submission" date="2021-03" db="EMBL/GenBank/DDBJ databases">
        <authorList>
            <person name="Li Z."/>
            <person name="Yang C."/>
        </authorList>
    </citation>
    <scope>NUCLEOTIDE SEQUENCE</scope>
    <source>
        <strain evidence="3">Dzin_1.0</strain>
        <tissue evidence="3">Leaf</tissue>
    </source>
</reference>
<dbReference type="InterPro" id="IPR056633">
    <property type="entry name" value="DUF7731"/>
</dbReference>
<reference evidence="3" key="2">
    <citation type="journal article" date="2022" name="Hortic Res">
        <title>The genome of Dioscorea zingiberensis sheds light on the biosynthesis, origin and evolution of the medicinally important diosgenin saponins.</title>
        <authorList>
            <person name="Li Y."/>
            <person name="Tan C."/>
            <person name="Li Z."/>
            <person name="Guo J."/>
            <person name="Li S."/>
            <person name="Chen X."/>
            <person name="Wang C."/>
            <person name="Dai X."/>
            <person name="Yang H."/>
            <person name="Song W."/>
            <person name="Hou L."/>
            <person name="Xu J."/>
            <person name="Tong Z."/>
            <person name="Xu A."/>
            <person name="Yuan X."/>
            <person name="Wang W."/>
            <person name="Yang Q."/>
            <person name="Chen L."/>
            <person name="Sun Z."/>
            <person name="Wang K."/>
            <person name="Pan B."/>
            <person name="Chen J."/>
            <person name="Bao Y."/>
            <person name="Liu F."/>
            <person name="Qi X."/>
            <person name="Gang D.R."/>
            <person name="Wen J."/>
            <person name="Li J."/>
        </authorList>
    </citation>
    <scope>NUCLEOTIDE SEQUENCE</scope>
    <source>
        <strain evidence="3">Dzin_1.0</strain>
    </source>
</reference>
<dbReference type="EMBL" id="JAGGNH010000003">
    <property type="protein sequence ID" value="KAJ0979879.1"/>
    <property type="molecule type" value="Genomic_DNA"/>
</dbReference>
<evidence type="ECO:0000259" key="2">
    <source>
        <dbReference type="Pfam" id="PF24865"/>
    </source>
</evidence>
<protein>
    <recommendedName>
        <fullName evidence="2">DUF7731 domain-containing protein</fullName>
    </recommendedName>
</protein>
<dbReference type="PANTHER" id="PTHR34366:SF2">
    <property type="entry name" value="OS07G0289901 PROTEIN"/>
    <property type="match status" value="1"/>
</dbReference>
<evidence type="ECO:0000313" key="3">
    <source>
        <dbReference type="EMBL" id="KAJ0979879.1"/>
    </source>
</evidence>
<dbReference type="Pfam" id="PF24865">
    <property type="entry name" value="DUF7731"/>
    <property type="match status" value="1"/>
</dbReference>
<name>A0A9D5HKI4_9LILI</name>
<feature type="chain" id="PRO_5039720485" description="DUF7731 domain-containing protein" evidence="1">
    <location>
        <begin position="28"/>
        <end position="168"/>
    </location>
</feature>
<feature type="domain" description="DUF7731" evidence="2">
    <location>
        <begin position="33"/>
        <end position="131"/>
    </location>
</feature>
<feature type="signal peptide" evidence="1">
    <location>
        <begin position="1"/>
        <end position="27"/>
    </location>
</feature>
<accession>A0A9D5HKI4</accession>
<dbReference type="PANTHER" id="PTHR34366">
    <property type="entry name" value="OS07G0289901 PROTEIN-RELATED"/>
    <property type="match status" value="1"/>
</dbReference>
<organism evidence="3 4">
    <name type="scientific">Dioscorea zingiberensis</name>
    <dbReference type="NCBI Taxonomy" id="325984"/>
    <lineage>
        <taxon>Eukaryota</taxon>
        <taxon>Viridiplantae</taxon>
        <taxon>Streptophyta</taxon>
        <taxon>Embryophyta</taxon>
        <taxon>Tracheophyta</taxon>
        <taxon>Spermatophyta</taxon>
        <taxon>Magnoliopsida</taxon>
        <taxon>Liliopsida</taxon>
        <taxon>Dioscoreales</taxon>
        <taxon>Dioscoreaceae</taxon>
        <taxon>Dioscorea</taxon>
    </lineage>
</organism>
<evidence type="ECO:0000256" key="1">
    <source>
        <dbReference type="SAM" id="SignalP"/>
    </source>
</evidence>
<keyword evidence="1" id="KW-0732">Signal</keyword>
<dbReference type="OrthoDB" id="1843925at2759"/>
<proteinExistence type="predicted"/>